<evidence type="ECO:0000256" key="5">
    <source>
        <dbReference type="SAM" id="Coils"/>
    </source>
</evidence>
<accession>A0A841A9U1</accession>
<comment type="function">
    <text evidence="1">Involved in DNA recombination.</text>
</comment>
<evidence type="ECO:0000256" key="4">
    <source>
        <dbReference type="ARBA" id="ARBA00023172"/>
    </source>
</evidence>
<dbReference type="Proteomes" id="UP000588158">
    <property type="component" value="Unassembled WGS sequence"/>
</dbReference>
<evidence type="ECO:0000256" key="3">
    <source>
        <dbReference type="ARBA" id="ARBA00023054"/>
    </source>
</evidence>
<dbReference type="AlphaFoldDB" id="A0A841A9U1"/>
<evidence type="ECO:0000313" key="7">
    <source>
        <dbReference type="EMBL" id="MBB5830717.1"/>
    </source>
</evidence>
<keyword evidence="8" id="KW-1185">Reference proteome</keyword>
<evidence type="ECO:0000256" key="1">
    <source>
        <dbReference type="ARBA" id="ARBA00003416"/>
    </source>
</evidence>
<reference evidence="7 8" key="1">
    <citation type="submission" date="2020-08" db="EMBL/GenBank/DDBJ databases">
        <title>Sequencing the genomes of 1000 actinobacteria strains.</title>
        <authorList>
            <person name="Klenk H.-P."/>
        </authorList>
    </citation>
    <scope>NUCLEOTIDE SEQUENCE [LARGE SCALE GENOMIC DNA]</scope>
    <source>
        <strain evidence="7 8">DSM 28796</strain>
    </source>
</reference>
<organism evidence="7 8">
    <name type="scientific">Brachybacterium aquaticum</name>
    <dbReference type="NCBI Taxonomy" id="1432564"/>
    <lineage>
        <taxon>Bacteria</taxon>
        <taxon>Bacillati</taxon>
        <taxon>Actinomycetota</taxon>
        <taxon>Actinomycetes</taxon>
        <taxon>Micrococcales</taxon>
        <taxon>Dermabacteraceae</taxon>
        <taxon>Brachybacterium</taxon>
    </lineage>
</organism>
<dbReference type="RefSeq" id="WP_246375129.1">
    <property type="nucleotide sequence ID" value="NZ_JACHLZ010000001.1"/>
</dbReference>
<comment type="similarity">
    <text evidence="2">Belongs to the RmuC family.</text>
</comment>
<sequence length="419" mass="45361">MSGTQMLLLGLVLGALLGAAATFLVMRERARAALQVRRAGEESADRLLRLADERHERDVARRDAAEEEREAELQRTLAPLTATLSQLERSLARSEAARTEAEGALRNHLGELGRRAQSLEQGTSALTAALRAPTARGRWGEVQLRRIVEAAGMLEHVDFTEQLRGMRADGDKGQRPDLVVRLAGGRTLVVDAKAPMDAYLDAVEETDPQRARTRRAAHAKALRHHVDQISAKAYWKALGDTPEFTVLFVPSDGVLAAALESDPDLLEHGFARDVVIASPATLVALLRTVAHTWRTDALNRDAREVLETGRELHHRLGTFTSHLSKVGRSLDSSVAAFNDAVGSLQSRVMVTARKFEDLNLAGTRLEEVEQLTRRARTLEDEEIAALADPAAGIGSGVAGTRPGDAAHGGEDRRAGRAAG</sequence>
<keyword evidence="4" id="KW-0233">DNA recombination</keyword>
<proteinExistence type="inferred from homology"/>
<gene>
    <name evidence="7" type="ORF">HNR70_000530</name>
</gene>
<evidence type="ECO:0000256" key="6">
    <source>
        <dbReference type="SAM" id="MobiDB-lite"/>
    </source>
</evidence>
<dbReference type="GO" id="GO:0006310">
    <property type="term" value="P:DNA recombination"/>
    <property type="evidence" value="ECO:0007669"/>
    <property type="project" value="UniProtKB-KW"/>
</dbReference>
<dbReference type="InterPro" id="IPR003798">
    <property type="entry name" value="DNA_recombination_RmuC"/>
</dbReference>
<protein>
    <submittedName>
        <fullName evidence="7">DNA recombination protein RmuC</fullName>
    </submittedName>
</protein>
<feature type="compositionally biased region" description="Basic and acidic residues" evidence="6">
    <location>
        <begin position="407"/>
        <end position="419"/>
    </location>
</feature>
<feature type="coiled-coil region" evidence="5">
    <location>
        <begin position="50"/>
        <end position="104"/>
    </location>
</feature>
<evidence type="ECO:0000313" key="8">
    <source>
        <dbReference type="Proteomes" id="UP000588158"/>
    </source>
</evidence>
<comment type="caution">
    <text evidence="7">The sequence shown here is derived from an EMBL/GenBank/DDBJ whole genome shotgun (WGS) entry which is preliminary data.</text>
</comment>
<keyword evidence="3 5" id="KW-0175">Coiled coil</keyword>
<dbReference type="Pfam" id="PF02646">
    <property type="entry name" value="RmuC"/>
    <property type="match status" value="1"/>
</dbReference>
<dbReference type="PANTHER" id="PTHR30563">
    <property type="entry name" value="DNA RECOMBINATION PROTEIN RMUC"/>
    <property type="match status" value="1"/>
</dbReference>
<evidence type="ECO:0000256" key="2">
    <source>
        <dbReference type="ARBA" id="ARBA00009840"/>
    </source>
</evidence>
<dbReference type="EMBL" id="JACHLZ010000001">
    <property type="protein sequence ID" value="MBB5830717.1"/>
    <property type="molecule type" value="Genomic_DNA"/>
</dbReference>
<feature type="region of interest" description="Disordered" evidence="6">
    <location>
        <begin position="392"/>
        <end position="419"/>
    </location>
</feature>
<dbReference type="PANTHER" id="PTHR30563:SF0">
    <property type="entry name" value="DNA RECOMBINATION PROTEIN RMUC"/>
    <property type="match status" value="1"/>
</dbReference>
<name>A0A841A9U1_9MICO</name>